<proteinExistence type="predicted"/>
<dbReference type="EMBL" id="LGST01000031">
    <property type="protein sequence ID" value="KND98635.1"/>
    <property type="molecule type" value="Genomic_DNA"/>
</dbReference>
<keyword evidence="1" id="KW-0812">Transmembrane</keyword>
<dbReference type="Proteomes" id="UP000037122">
    <property type="component" value="Unassembled WGS sequence"/>
</dbReference>
<keyword evidence="1" id="KW-1133">Transmembrane helix</keyword>
<comment type="caution">
    <text evidence="2">The sequence shown here is derived from an EMBL/GenBank/DDBJ whole genome shotgun (WGS) entry which is preliminary data.</text>
</comment>
<gene>
    <name evidence="2" type="ORF">QG37_04535</name>
</gene>
<protein>
    <submittedName>
        <fullName evidence="2">Uncharacterized protein</fullName>
    </submittedName>
</protein>
<sequence>MNCVGKGNKMKERLQAIEGASSTCNFRKWPNCLVVGAFYKSLGNTIISGVQTARGLLETNARRVLKKLPLKKRGKILFFWKFCLIFWGCRSFFGETNKRPNWGFLRLLNRVGVCCCAGCENMETEAEARWRNRDTENTGNCIQTRAK</sequence>
<keyword evidence="1" id="KW-0472">Membrane</keyword>
<dbReference type="AlphaFoldDB" id="A0A0L0NY89"/>
<name>A0A0L0NY89_CANAR</name>
<evidence type="ECO:0000313" key="3">
    <source>
        <dbReference type="Proteomes" id="UP000037122"/>
    </source>
</evidence>
<accession>A0A0L0NY89</accession>
<organism evidence="2 3">
    <name type="scientific">Candidozyma auris</name>
    <name type="common">Yeast</name>
    <name type="synonym">Candida auris</name>
    <dbReference type="NCBI Taxonomy" id="498019"/>
    <lineage>
        <taxon>Eukaryota</taxon>
        <taxon>Fungi</taxon>
        <taxon>Dikarya</taxon>
        <taxon>Ascomycota</taxon>
        <taxon>Saccharomycotina</taxon>
        <taxon>Pichiomycetes</taxon>
        <taxon>Metschnikowiaceae</taxon>
        <taxon>Candidozyma</taxon>
    </lineage>
</organism>
<feature type="transmembrane region" description="Helical" evidence="1">
    <location>
        <begin position="76"/>
        <end position="93"/>
    </location>
</feature>
<evidence type="ECO:0000313" key="2">
    <source>
        <dbReference type="EMBL" id="KND98635.1"/>
    </source>
</evidence>
<evidence type="ECO:0000256" key="1">
    <source>
        <dbReference type="SAM" id="Phobius"/>
    </source>
</evidence>
<reference evidence="3" key="1">
    <citation type="journal article" date="2015" name="BMC Genomics">
        <title>Draft genome of a commonly misdiagnosed multidrug resistant pathogen Candida auris.</title>
        <authorList>
            <person name="Chatterjee S."/>
            <person name="Alampalli S.V."/>
            <person name="Nageshan R.K."/>
            <person name="Chettiar S.T."/>
            <person name="Joshi S."/>
            <person name="Tatu U.S."/>
        </authorList>
    </citation>
    <scope>NUCLEOTIDE SEQUENCE [LARGE SCALE GENOMIC DNA]</scope>
    <source>
        <strain evidence="3">6684</strain>
    </source>
</reference>
<dbReference type="VEuPathDB" id="FungiDB:QG37_04535"/>